<proteinExistence type="predicted"/>
<dbReference type="InterPro" id="IPR058274">
    <property type="entry name" value="DUF7968"/>
</dbReference>
<gene>
    <name evidence="2" type="ordered locus">Halru_0095</name>
</gene>
<accession>L0I9W8</accession>
<dbReference type="Proteomes" id="UP000010846">
    <property type="component" value="Chromosome"/>
</dbReference>
<dbReference type="AlphaFoldDB" id="L0I9W8"/>
<dbReference type="EMBL" id="CP003050">
    <property type="protein sequence ID" value="AGB14747.1"/>
    <property type="molecule type" value="Genomic_DNA"/>
</dbReference>
<organism evidence="2 3">
    <name type="scientific">Halovivax ruber (strain DSM 18193 / JCM 13892 / XH-70)</name>
    <dbReference type="NCBI Taxonomy" id="797302"/>
    <lineage>
        <taxon>Archaea</taxon>
        <taxon>Methanobacteriati</taxon>
        <taxon>Methanobacteriota</taxon>
        <taxon>Stenosarchaea group</taxon>
        <taxon>Halobacteria</taxon>
        <taxon>Halobacteriales</taxon>
        <taxon>Natrialbaceae</taxon>
        <taxon>Halovivax</taxon>
    </lineage>
</organism>
<sequence>MVTDESGHGGGETVLCVECITTGMANQSTQTPAVDAVDSDPERAERVVVSYPADLSSWGRFQVEKPSFRAYLRKVHDEAREGDAWEEFVGVGCCGNSLDVPLQVERVDGGALIDENSEIEYTVREACDLQGSWAVQSAGGPTHSGTATDESN</sequence>
<protein>
    <recommendedName>
        <fullName evidence="1">DUF7968 domain-containing protein</fullName>
    </recommendedName>
</protein>
<name>L0I9W8_HALRX</name>
<dbReference type="eggNOG" id="arCOG08961">
    <property type="taxonomic scope" value="Archaea"/>
</dbReference>
<evidence type="ECO:0000313" key="3">
    <source>
        <dbReference type="Proteomes" id="UP000010846"/>
    </source>
</evidence>
<dbReference type="KEGG" id="hru:Halru_0095"/>
<dbReference type="HOGENOM" id="CLU_144578_0_0_2"/>
<keyword evidence="3" id="KW-1185">Reference proteome</keyword>
<dbReference type="Pfam" id="PF25922">
    <property type="entry name" value="DUF7968"/>
    <property type="match status" value="1"/>
</dbReference>
<feature type="domain" description="DUF7968" evidence="1">
    <location>
        <begin position="41"/>
        <end position="143"/>
    </location>
</feature>
<evidence type="ECO:0000259" key="1">
    <source>
        <dbReference type="Pfam" id="PF25922"/>
    </source>
</evidence>
<dbReference type="STRING" id="797302.Halru_0095"/>
<reference evidence="2" key="1">
    <citation type="submission" date="2011-09" db="EMBL/GenBank/DDBJ databases">
        <title>Complete sequence of Halovivax ruber XH-70.</title>
        <authorList>
            <consortium name="US DOE Joint Genome Institute"/>
            <person name="Lucas S."/>
            <person name="Han J."/>
            <person name="Lapidus A."/>
            <person name="Cheng J.-F."/>
            <person name="Goodwin L."/>
            <person name="Pitluck S."/>
            <person name="Peters L."/>
            <person name="Mikhailova N."/>
            <person name="Davenport K."/>
            <person name="Detter J.C."/>
            <person name="Han C."/>
            <person name="Tapia R."/>
            <person name="Land M."/>
            <person name="Hauser L."/>
            <person name="Kyrpides N."/>
            <person name="Ivanova N."/>
            <person name="Pagani I."/>
            <person name="Sproer C."/>
            <person name="Anderson I."/>
            <person name="Woyke T."/>
        </authorList>
    </citation>
    <scope>NUCLEOTIDE SEQUENCE</scope>
    <source>
        <strain evidence="2">XH-70</strain>
    </source>
</reference>
<evidence type="ECO:0000313" key="2">
    <source>
        <dbReference type="EMBL" id="AGB14747.1"/>
    </source>
</evidence>